<comment type="caution">
    <text evidence="1">The sequence shown here is derived from an EMBL/GenBank/DDBJ whole genome shotgun (WGS) entry which is preliminary data.</text>
</comment>
<accession>A0AAV7LKH7</accession>
<gene>
    <name evidence="1" type="ORF">NDU88_005090</name>
</gene>
<sequence>MGEHSCAESVTRLRPRYLQKNWAVLRSSTALATDYERRALNLTPSRCNENRIILGDCLPGTWAPEISEHLCGKGLLLGALGKLVPGKEMYSQKTLCYLRASPNAIEYCLSLTLEAATDAVPTCGLKRGF</sequence>
<evidence type="ECO:0000313" key="2">
    <source>
        <dbReference type="Proteomes" id="UP001066276"/>
    </source>
</evidence>
<dbReference type="AlphaFoldDB" id="A0AAV7LKH7"/>
<dbReference type="EMBL" id="JANPWB010000015">
    <property type="protein sequence ID" value="KAJ1091976.1"/>
    <property type="molecule type" value="Genomic_DNA"/>
</dbReference>
<organism evidence="1 2">
    <name type="scientific">Pleurodeles waltl</name>
    <name type="common">Iberian ribbed newt</name>
    <dbReference type="NCBI Taxonomy" id="8319"/>
    <lineage>
        <taxon>Eukaryota</taxon>
        <taxon>Metazoa</taxon>
        <taxon>Chordata</taxon>
        <taxon>Craniata</taxon>
        <taxon>Vertebrata</taxon>
        <taxon>Euteleostomi</taxon>
        <taxon>Amphibia</taxon>
        <taxon>Batrachia</taxon>
        <taxon>Caudata</taxon>
        <taxon>Salamandroidea</taxon>
        <taxon>Salamandridae</taxon>
        <taxon>Pleurodelinae</taxon>
        <taxon>Pleurodeles</taxon>
    </lineage>
</organism>
<proteinExistence type="predicted"/>
<keyword evidence="2" id="KW-1185">Reference proteome</keyword>
<reference evidence="1" key="1">
    <citation type="journal article" date="2022" name="bioRxiv">
        <title>Sequencing and chromosome-scale assembly of the giantPleurodeles waltlgenome.</title>
        <authorList>
            <person name="Brown T."/>
            <person name="Elewa A."/>
            <person name="Iarovenko S."/>
            <person name="Subramanian E."/>
            <person name="Araus A.J."/>
            <person name="Petzold A."/>
            <person name="Susuki M."/>
            <person name="Suzuki K.-i.T."/>
            <person name="Hayashi T."/>
            <person name="Toyoda A."/>
            <person name="Oliveira C."/>
            <person name="Osipova E."/>
            <person name="Leigh N.D."/>
            <person name="Simon A."/>
            <person name="Yun M.H."/>
        </authorList>
    </citation>
    <scope>NUCLEOTIDE SEQUENCE</scope>
    <source>
        <strain evidence="1">20211129_DDA</strain>
        <tissue evidence="1">Liver</tissue>
    </source>
</reference>
<protein>
    <submittedName>
        <fullName evidence="1">Uncharacterized protein</fullName>
    </submittedName>
</protein>
<dbReference type="Proteomes" id="UP001066276">
    <property type="component" value="Chromosome 11"/>
</dbReference>
<evidence type="ECO:0000313" key="1">
    <source>
        <dbReference type="EMBL" id="KAJ1091976.1"/>
    </source>
</evidence>
<name>A0AAV7LKH7_PLEWA</name>